<dbReference type="SUPFAM" id="SSF50978">
    <property type="entry name" value="WD40 repeat-like"/>
    <property type="match status" value="1"/>
</dbReference>
<dbReference type="OrthoDB" id="239865at2759"/>
<dbReference type="PANTHER" id="PTHR13211:SF0">
    <property type="entry name" value="TELOMERASE CAJAL BODY PROTEIN 1"/>
    <property type="match status" value="1"/>
</dbReference>
<reference evidence="1" key="1">
    <citation type="journal article" date="2020" name="Stud. Mycol.">
        <title>101 Dothideomycetes genomes: a test case for predicting lifestyles and emergence of pathogens.</title>
        <authorList>
            <person name="Haridas S."/>
            <person name="Albert R."/>
            <person name="Binder M."/>
            <person name="Bloem J."/>
            <person name="Labutti K."/>
            <person name="Salamov A."/>
            <person name="Andreopoulos B."/>
            <person name="Baker S."/>
            <person name="Barry K."/>
            <person name="Bills G."/>
            <person name="Bluhm B."/>
            <person name="Cannon C."/>
            <person name="Castanera R."/>
            <person name="Culley D."/>
            <person name="Daum C."/>
            <person name="Ezra D."/>
            <person name="Gonzalez J."/>
            <person name="Henrissat B."/>
            <person name="Kuo A."/>
            <person name="Liang C."/>
            <person name="Lipzen A."/>
            <person name="Lutzoni F."/>
            <person name="Magnuson J."/>
            <person name="Mondo S."/>
            <person name="Nolan M."/>
            <person name="Ohm R."/>
            <person name="Pangilinan J."/>
            <person name="Park H.-J."/>
            <person name="Ramirez L."/>
            <person name="Alfaro M."/>
            <person name="Sun H."/>
            <person name="Tritt A."/>
            <person name="Yoshinaga Y."/>
            <person name="Zwiers L.-H."/>
            <person name="Turgeon B."/>
            <person name="Goodwin S."/>
            <person name="Spatafora J."/>
            <person name="Crous P."/>
            <person name="Grigoriev I."/>
        </authorList>
    </citation>
    <scope>NUCLEOTIDE SEQUENCE</scope>
    <source>
        <strain evidence="1">CBS 116005</strain>
    </source>
</reference>
<dbReference type="InterPro" id="IPR001680">
    <property type="entry name" value="WD40_rpt"/>
</dbReference>
<dbReference type="InterPro" id="IPR015943">
    <property type="entry name" value="WD40/YVTN_repeat-like_dom_sf"/>
</dbReference>
<dbReference type="AlphaFoldDB" id="A0A6G1KYW9"/>
<dbReference type="Pfam" id="PF00400">
    <property type="entry name" value="WD40"/>
    <property type="match status" value="1"/>
</dbReference>
<dbReference type="InterPro" id="IPR051150">
    <property type="entry name" value="SWT21/TCAB1_mRNA_Telomere"/>
</dbReference>
<gene>
    <name evidence="1" type="ORF">EJ03DRAFT_345728</name>
</gene>
<keyword evidence="2" id="KW-1185">Reference proteome</keyword>
<evidence type="ECO:0000313" key="2">
    <source>
        <dbReference type="Proteomes" id="UP000799436"/>
    </source>
</evidence>
<name>A0A6G1KYW9_9PEZI</name>
<dbReference type="EMBL" id="ML995894">
    <property type="protein sequence ID" value="KAF2765358.1"/>
    <property type="molecule type" value="Genomic_DNA"/>
</dbReference>
<evidence type="ECO:0000313" key="1">
    <source>
        <dbReference type="EMBL" id="KAF2765358.1"/>
    </source>
</evidence>
<protein>
    <submittedName>
        <fullName evidence="1">WD40 repeat-like protein</fullName>
    </submittedName>
</protein>
<proteinExistence type="predicted"/>
<sequence length="407" mass="43786">MSQQQTINQRCVGTTGETFNTTARKHGEYDCEHNFFRSALLSGDGTSVITHNEDQNLRTFVLPPDLLEDSEDPKSLVPYASHASPTPIQSYALYPGFALQDPSTTLVLSATSEQPLTVCNALDYNHVHAQYPWVSPTTEAYYAANSLIFTQDGTRFIAGGKNLIAVFNCEYSHEGPEATFRTGHNRKARKLYGQQSMSCQGIVNAMAIRPEDGVLAAGTTEREVGLYEAEGNGDCTTAFSVRGGGVGGEKMGGTGITGLKWSPCGNYLVIAERQAEVLQVYDIRNTLQRVSILAERQAQTTQRLGLDVIPTAEGHEVWAGGTDGVVRMWKNAGSEGGEQGPDVELKVHDDAVSSAVWHPSGVVLATCSGSRRLSGVYDDGEVGDGDDSQSASLHASGADNTLRVWTM</sequence>
<accession>A0A6G1KYW9</accession>
<dbReference type="PANTHER" id="PTHR13211">
    <property type="entry name" value="TELOMERASE CAJAL BODY PROTEIN 1"/>
    <property type="match status" value="1"/>
</dbReference>
<organism evidence="1 2">
    <name type="scientific">Teratosphaeria nubilosa</name>
    <dbReference type="NCBI Taxonomy" id="161662"/>
    <lineage>
        <taxon>Eukaryota</taxon>
        <taxon>Fungi</taxon>
        <taxon>Dikarya</taxon>
        <taxon>Ascomycota</taxon>
        <taxon>Pezizomycotina</taxon>
        <taxon>Dothideomycetes</taxon>
        <taxon>Dothideomycetidae</taxon>
        <taxon>Mycosphaerellales</taxon>
        <taxon>Teratosphaeriaceae</taxon>
        <taxon>Teratosphaeria</taxon>
    </lineage>
</organism>
<dbReference type="Proteomes" id="UP000799436">
    <property type="component" value="Unassembled WGS sequence"/>
</dbReference>
<dbReference type="SMART" id="SM00320">
    <property type="entry name" value="WD40"/>
    <property type="match status" value="4"/>
</dbReference>
<dbReference type="Gene3D" id="2.130.10.10">
    <property type="entry name" value="YVTN repeat-like/Quinoprotein amine dehydrogenase"/>
    <property type="match status" value="1"/>
</dbReference>
<dbReference type="InterPro" id="IPR036322">
    <property type="entry name" value="WD40_repeat_dom_sf"/>
</dbReference>